<sequence>MKNTLNFFKISIYIFAGILFCGCDNTHANQMKSDNLEINKKNHRSDIVEVDEKTHQYDVSRVRNNEILDRQNFQKDIQVLFENNKFDELNKIYIQLLKSEERTSSGLWKLTIFYDSFDKILTIKEEEKSKKMWESHYKKISKWSSEYPDIALPEILKAKLLLARAWQYRGEGYISTVSTENLKQWNTYLTKANDYLNHKIPSLSNVDPEWHVINLDVKNFLNNSELEYKRALENATNRFPYYYPIYFNAVVYHYSPKWGGDYEQIEKFAHFAVSKTNAKEGTAIYSRIYWVVADNMEIDNLRKESYIDWQYFRKSVREVLKKYPDQWNFANYIYISCQVKDKKFTSEIFQGISFHDLNNWKNEYAYENCLAFAKGTEDELMKEREHKYMEQLKKDYPEYFQEN</sequence>
<evidence type="ECO:0000313" key="1">
    <source>
        <dbReference type="EMBL" id="ENU25885.1"/>
    </source>
</evidence>
<keyword evidence="2" id="KW-1185">Reference proteome</keyword>
<protein>
    <recommendedName>
        <fullName evidence="3">DUF4034 domain-containing protein</fullName>
    </recommendedName>
</protein>
<dbReference type="PROSITE" id="PS51257">
    <property type="entry name" value="PROKAR_LIPOPROTEIN"/>
    <property type="match status" value="1"/>
</dbReference>
<dbReference type="Proteomes" id="UP000013190">
    <property type="component" value="Unassembled WGS sequence"/>
</dbReference>
<dbReference type="EMBL" id="APOJ01000029">
    <property type="protein sequence ID" value="ENU25885.1"/>
    <property type="molecule type" value="Genomic_DNA"/>
</dbReference>
<name>A0ABN0JKK3_9GAMM</name>
<gene>
    <name evidence="1" type="ORF">F992_02745</name>
</gene>
<dbReference type="GeneID" id="92836100"/>
<dbReference type="RefSeq" id="WP_004663453.1">
    <property type="nucleotide sequence ID" value="NZ_BMDV01000001.1"/>
</dbReference>
<comment type="caution">
    <text evidence="1">The sequence shown here is derived from an EMBL/GenBank/DDBJ whole genome shotgun (WGS) entry which is preliminary data.</text>
</comment>
<reference evidence="2" key="1">
    <citation type="submission" date="2013-02" db="EMBL/GenBank/DDBJ databases">
        <title>The Genome Sequence of Acinetobacter sp. NIPH 236.</title>
        <authorList>
            <consortium name="The Broad Institute Genome Sequencing Platform"/>
            <consortium name="The Broad Institute Genome Sequencing Center for Infectious Disease"/>
            <person name="Cerqueira G."/>
            <person name="Feldgarden M."/>
            <person name="Courvalin P."/>
            <person name="Perichon B."/>
            <person name="Grillot-Courvalin C."/>
            <person name="Clermont D."/>
            <person name="Rocha E."/>
            <person name="Yoon E.-J."/>
            <person name="Nemec A."/>
            <person name="Walker B."/>
            <person name="Young S.K."/>
            <person name="Zeng Q."/>
            <person name="Gargeya S."/>
            <person name="Fitzgerald M."/>
            <person name="Haas B."/>
            <person name="Abouelleil A."/>
            <person name="Alvarado L."/>
            <person name="Arachchi H.M."/>
            <person name="Berlin A.M."/>
            <person name="Chapman S.B."/>
            <person name="Dewar J."/>
            <person name="Goldberg J."/>
            <person name="Griggs A."/>
            <person name="Gujja S."/>
            <person name="Hansen M."/>
            <person name="Howarth C."/>
            <person name="Imamovic A."/>
            <person name="Larimer J."/>
            <person name="McCowan C."/>
            <person name="Murphy C."/>
            <person name="Neiman D."/>
            <person name="Pearson M."/>
            <person name="Priest M."/>
            <person name="Roberts A."/>
            <person name="Saif S."/>
            <person name="Shea T."/>
            <person name="Sisk P."/>
            <person name="Sykes S."/>
            <person name="Wortman J."/>
            <person name="Nusbaum C."/>
            <person name="Birren B."/>
        </authorList>
    </citation>
    <scope>NUCLEOTIDE SEQUENCE [LARGE SCALE GENOMIC DNA]</scope>
    <source>
        <strain evidence="2">NIPH 236</strain>
    </source>
</reference>
<evidence type="ECO:0008006" key="3">
    <source>
        <dbReference type="Google" id="ProtNLM"/>
    </source>
</evidence>
<accession>A0ABN0JKK3</accession>
<organism evidence="1 2">
    <name type="scientific">Acinetobacter modestus</name>
    <dbReference type="NCBI Taxonomy" id="1776740"/>
    <lineage>
        <taxon>Bacteria</taxon>
        <taxon>Pseudomonadati</taxon>
        <taxon>Pseudomonadota</taxon>
        <taxon>Gammaproteobacteria</taxon>
        <taxon>Moraxellales</taxon>
        <taxon>Moraxellaceae</taxon>
        <taxon>Acinetobacter</taxon>
    </lineage>
</organism>
<proteinExistence type="predicted"/>
<reference evidence="1 2" key="2">
    <citation type="journal article" date="2016" name="Int. J. Syst. Evol. Microbiol.">
        <title>Taxonomy of haemolytic and/or proteolytic strains of the genus Acinetobacter with the proposal of Acinetobacter courvalinii sp. nov. (genomic species 14 sensu Bouvet &amp; Jeanjean), Acinetobacter dispersus sp. nov. (genomic species 17), Acinetobacter modestus sp. nov., Acinetobacter proteolyticus sp. nov. and Acinetobacter vivianii sp. nov.</title>
        <authorList>
            <person name="Nemec A."/>
            <person name="Radolfova-Krizova L."/>
            <person name="Maixnerova M."/>
            <person name="Vrestiakova E."/>
            <person name="Jezek P."/>
            <person name="Sedo O."/>
        </authorList>
    </citation>
    <scope>NUCLEOTIDE SEQUENCE [LARGE SCALE GENOMIC DNA]</scope>
    <source>
        <strain evidence="1 2">NIPH 236</strain>
    </source>
</reference>
<evidence type="ECO:0000313" key="2">
    <source>
        <dbReference type="Proteomes" id="UP000013190"/>
    </source>
</evidence>